<evidence type="ECO:0000313" key="2">
    <source>
        <dbReference type="Proteomes" id="UP000289257"/>
    </source>
</evidence>
<accession>A0A4Q0AH12</accession>
<dbReference type="AlphaFoldDB" id="A0A4Q0AH12"/>
<evidence type="ECO:0000313" key="1">
    <source>
        <dbReference type="EMBL" id="RWZ78373.1"/>
    </source>
</evidence>
<proteinExistence type="predicted"/>
<dbReference type="Proteomes" id="UP000289257">
    <property type="component" value="Unassembled WGS sequence"/>
</dbReference>
<name>A0A4Q0AH12_9BACT</name>
<protein>
    <submittedName>
        <fullName evidence="1">Uncharacterized protein</fullName>
    </submittedName>
</protein>
<reference evidence="1" key="1">
    <citation type="submission" date="2019-01" db="EMBL/GenBank/DDBJ databases">
        <title>Genomic signatures and co-occurrence patterns of the ultra-small Saccharimodia (Patescibacteria phylum) suggest a symbiotic lifestyle.</title>
        <authorList>
            <person name="Lemos L."/>
            <person name="Medeiros J."/>
            <person name="Andreote F."/>
            <person name="Fernandes G."/>
            <person name="Varani A."/>
            <person name="Oliveira G."/>
            <person name="Pylro V."/>
        </authorList>
    </citation>
    <scope>NUCLEOTIDE SEQUENCE [LARGE SCALE GENOMIC DNA]</scope>
    <source>
        <strain evidence="1">AMD02</strain>
    </source>
</reference>
<gene>
    <name evidence="1" type="ORF">EOT05_01245</name>
</gene>
<organism evidence="1 2">
    <name type="scientific">Candidatus Microsaccharimonas sossegonensis</name>
    <dbReference type="NCBI Taxonomy" id="2506948"/>
    <lineage>
        <taxon>Bacteria</taxon>
        <taxon>Candidatus Saccharimonadota</taxon>
        <taxon>Candidatus Saccharimonadia</taxon>
        <taxon>Candidatus Saccharimonadales</taxon>
        <taxon>Candidatus Saccharimonadaceae</taxon>
        <taxon>Candidatus Microsaccharimonas</taxon>
    </lineage>
</organism>
<comment type="caution">
    <text evidence="1">The sequence shown here is derived from an EMBL/GenBank/DDBJ whole genome shotgun (WGS) entry which is preliminary data.</text>
</comment>
<keyword evidence="2" id="KW-1185">Reference proteome</keyword>
<sequence length="154" mass="17455">MHRDYMSGFSLTKFLLVLVAILIIVGSGMTATYFVLKQQQTASAQQFVGEFISKIEKNDPQSTFSSFSTTLKGDDQQVNYLTWYFWMSVFNTNENKVIIAQPPESVTYKNDSIINVIKSNESITFVYSTSANSKIAFEVVKSNNRWVLNNYAAL</sequence>
<dbReference type="EMBL" id="SCKX01000001">
    <property type="protein sequence ID" value="RWZ78373.1"/>
    <property type="molecule type" value="Genomic_DNA"/>
</dbReference>